<keyword evidence="2" id="KW-0732">Signal</keyword>
<evidence type="ECO:0000256" key="1">
    <source>
        <dbReference type="SAM" id="MobiDB-lite"/>
    </source>
</evidence>
<dbReference type="Proteomes" id="UP001173465">
    <property type="component" value="Unassembled WGS sequence"/>
</dbReference>
<organism evidence="3 4">
    <name type="scientific">Thiopseudomonas alkaliphila</name>
    <dbReference type="NCBI Taxonomy" id="1697053"/>
    <lineage>
        <taxon>Bacteria</taxon>
        <taxon>Pseudomonadati</taxon>
        <taxon>Pseudomonadota</taxon>
        <taxon>Gammaproteobacteria</taxon>
        <taxon>Pseudomonadales</taxon>
        <taxon>Pseudomonadaceae</taxon>
        <taxon>Thiopseudomonas</taxon>
    </lineage>
</organism>
<dbReference type="RefSeq" id="WP_286592801.1">
    <property type="nucleotide sequence ID" value="NZ_JACANB010000001.1"/>
</dbReference>
<protein>
    <submittedName>
        <fullName evidence="3">Uncharacterized protein</fullName>
    </submittedName>
</protein>
<dbReference type="EMBL" id="JACANB010000001">
    <property type="protein sequence ID" value="MDM1695110.1"/>
    <property type="molecule type" value="Genomic_DNA"/>
</dbReference>
<reference evidence="3" key="2">
    <citation type="journal article" date="2022" name="Sci. Total Environ.">
        <title>Prevalence, transmission, and molecular epidemiology of tet(X)-positive bacteria among humans, animals, and environmental niches in China: An epidemiological, and genomic-based study.</title>
        <authorList>
            <person name="Dong N."/>
            <person name="Zeng Y."/>
            <person name="Cai C."/>
            <person name="Sun C."/>
            <person name="Lu J."/>
            <person name="Liu C."/>
            <person name="Zhou H."/>
            <person name="Sun Q."/>
            <person name="Shu L."/>
            <person name="Wang H."/>
            <person name="Wang Y."/>
            <person name="Wang S."/>
            <person name="Wu C."/>
            <person name="Chan E.W."/>
            <person name="Chen G."/>
            <person name="Shen Z."/>
            <person name="Chen S."/>
            <person name="Zhang R."/>
        </authorList>
    </citation>
    <scope>NUCLEOTIDE SEQUENCE</scope>
    <source>
        <strain evidence="3">DF46-2-2</strain>
    </source>
</reference>
<evidence type="ECO:0000313" key="4">
    <source>
        <dbReference type="Proteomes" id="UP001173465"/>
    </source>
</evidence>
<evidence type="ECO:0000256" key="2">
    <source>
        <dbReference type="SAM" id="SignalP"/>
    </source>
</evidence>
<feature type="region of interest" description="Disordered" evidence="1">
    <location>
        <begin position="94"/>
        <end position="134"/>
    </location>
</feature>
<accession>A0AAW7DP82</accession>
<proteinExistence type="predicted"/>
<feature type="chain" id="PRO_5043823886" evidence="2">
    <location>
        <begin position="22"/>
        <end position="134"/>
    </location>
</feature>
<comment type="caution">
    <text evidence="3">The sequence shown here is derived from an EMBL/GenBank/DDBJ whole genome shotgun (WGS) entry which is preliminary data.</text>
</comment>
<dbReference type="AlphaFoldDB" id="A0AAW7DP82"/>
<gene>
    <name evidence="3" type="ORF">HX099_00275</name>
</gene>
<reference evidence="3" key="1">
    <citation type="submission" date="2020-06" db="EMBL/GenBank/DDBJ databases">
        <authorList>
            <person name="Dong N."/>
        </authorList>
    </citation>
    <scope>NUCLEOTIDE SEQUENCE</scope>
    <source>
        <strain evidence="3">DF46-2-2</strain>
    </source>
</reference>
<name>A0AAW7DP82_9GAMM</name>
<evidence type="ECO:0000313" key="3">
    <source>
        <dbReference type="EMBL" id="MDM1695110.1"/>
    </source>
</evidence>
<sequence length="134" mass="12560">MRKSITALSLVAALFAGQAMADQATLDALQAAGIALTPAQAAVIADATGDELVAIIAELAATNPEQAAAIEAAAVQASPELADKISAAVKAAVNSSGVGSTPGGESVSLPTSSIPSAGGSGGGGNPAGPVASPN</sequence>
<feature type="signal peptide" evidence="2">
    <location>
        <begin position="1"/>
        <end position="21"/>
    </location>
</feature>